<name>A0A8C4REF9_ERPCA</name>
<reference evidence="7" key="2">
    <citation type="submission" date="2025-08" db="UniProtKB">
        <authorList>
            <consortium name="Ensembl"/>
        </authorList>
    </citation>
    <scope>IDENTIFICATION</scope>
</reference>
<evidence type="ECO:0000256" key="3">
    <source>
        <dbReference type="ARBA" id="ARBA00022989"/>
    </source>
</evidence>
<feature type="transmembrane region" description="Helical" evidence="6">
    <location>
        <begin position="438"/>
        <end position="456"/>
    </location>
</feature>
<evidence type="ECO:0000256" key="2">
    <source>
        <dbReference type="ARBA" id="ARBA00022692"/>
    </source>
</evidence>
<evidence type="ECO:0000256" key="1">
    <source>
        <dbReference type="ARBA" id="ARBA00004141"/>
    </source>
</evidence>
<comment type="subcellular location">
    <subcellularLocation>
        <location evidence="1">Membrane</location>
        <topology evidence="1">Multi-pass membrane protein</topology>
    </subcellularLocation>
</comment>
<keyword evidence="3 6" id="KW-1133">Transmembrane helix</keyword>
<sequence>MSPFNSLYIRKMCQAFQRLRKIITVEPVVFFYMTGAFLLLPAVQQLILAKVCQELYNEDICSQIGNHVEENQVIQSKSSYILLAFSAVMSLVSIPPSLLLGSWSDREGRKLGMILPSICSMVTGGILITVTKVQQLNVYWTILTAFTIGVSGGHVAIFLSAFSYLSDVSDTDRLTLRIAIAESMVFVGGTAGFLLSGILIEHFSFTHVFATYCFCHFLSVFYVLLWLQNPTSVDRRINILNEVQHQERIIQKLSICTYVKMSFGSVLKKRRLQDRLKLHLLILCTFLLNVCSIGEQNVTLLFLMYPPRNFSSLLYGGFTSAKMLLSGFCLFGLFPILLHFVGEMTLAKVGTIMRAASLILMAFSSNTWMVFLAAGIGAVSGFTQAVVRSVSSRVVEPSEQGAMFSIMASVEATCIIIAAGIFNTLYPVTLTNIPGMSFLVMAAFIIITFILVQWISEMPVTQQPLLIVEE</sequence>
<dbReference type="Proteomes" id="UP000694620">
    <property type="component" value="Chromosome 3"/>
</dbReference>
<feature type="transmembrane region" description="Helical" evidence="6">
    <location>
        <begin position="323"/>
        <end position="346"/>
    </location>
</feature>
<evidence type="ECO:0000256" key="5">
    <source>
        <dbReference type="ARBA" id="ARBA00038227"/>
    </source>
</evidence>
<comment type="similarity">
    <text evidence="5">Belongs to the major facilitator superfamily. SLC46A family.</text>
</comment>
<dbReference type="InterPro" id="IPR011701">
    <property type="entry name" value="MFS"/>
</dbReference>
<keyword evidence="4 6" id="KW-0472">Membrane</keyword>
<organism evidence="7 8">
    <name type="scientific">Erpetoichthys calabaricus</name>
    <name type="common">Rope fish</name>
    <name type="synonym">Calamoichthys calabaricus</name>
    <dbReference type="NCBI Taxonomy" id="27687"/>
    <lineage>
        <taxon>Eukaryota</taxon>
        <taxon>Metazoa</taxon>
        <taxon>Chordata</taxon>
        <taxon>Craniata</taxon>
        <taxon>Vertebrata</taxon>
        <taxon>Euteleostomi</taxon>
        <taxon>Actinopterygii</taxon>
        <taxon>Polypteriformes</taxon>
        <taxon>Polypteridae</taxon>
        <taxon>Erpetoichthys</taxon>
    </lineage>
</organism>
<feature type="transmembrane region" description="Helical" evidence="6">
    <location>
        <begin position="113"/>
        <end position="133"/>
    </location>
</feature>
<keyword evidence="8" id="KW-1185">Reference proteome</keyword>
<feature type="transmembrane region" description="Helical" evidence="6">
    <location>
        <begin position="21"/>
        <end position="40"/>
    </location>
</feature>
<dbReference type="Gene3D" id="1.20.1250.20">
    <property type="entry name" value="MFS general substrate transporter like domains"/>
    <property type="match status" value="1"/>
</dbReference>
<accession>A0A8C4REF9</accession>
<feature type="transmembrane region" description="Helical" evidence="6">
    <location>
        <begin position="358"/>
        <end position="382"/>
    </location>
</feature>
<feature type="transmembrane region" description="Helical" evidence="6">
    <location>
        <begin position="80"/>
        <end position="101"/>
    </location>
</feature>
<dbReference type="Pfam" id="PF07690">
    <property type="entry name" value="MFS_1"/>
    <property type="match status" value="1"/>
</dbReference>
<dbReference type="OrthoDB" id="419734at2759"/>
<dbReference type="GeneID" id="114648301"/>
<dbReference type="SUPFAM" id="SSF103473">
    <property type="entry name" value="MFS general substrate transporter"/>
    <property type="match status" value="1"/>
</dbReference>
<dbReference type="Ensembl" id="ENSECRT00000001394.1">
    <property type="protein sequence ID" value="ENSECRP00000001371.1"/>
    <property type="gene ID" value="ENSECRG00000000964.1"/>
</dbReference>
<feature type="transmembrane region" description="Helical" evidence="6">
    <location>
        <begin position="174"/>
        <end position="200"/>
    </location>
</feature>
<feature type="transmembrane region" description="Helical" evidence="6">
    <location>
        <begin position="278"/>
        <end position="303"/>
    </location>
</feature>
<dbReference type="RefSeq" id="XP_028653093.1">
    <property type="nucleotide sequence ID" value="XM_028797260.2"/>
</dbReference>
<protein>
    <submittedName>
        <fullName evidence="7">Proton-coupled folate transporter-like</fullName>
    </submittedName>
</protein>
<evidence type="ECO:0000256" key="4">
    <source>
        <dbReference type="ARBA" id="ARBA00023136"/>
    </source>
</evidence>
<keyword evidence="2 6" id="KW-0812">Transmembrane</keyword>
<dbReference type="PANTHER" id="PTHR23507">
    <property type="entry name" value="ZGC:174356"/>
    <property type="match status" value="1"/>
</dbReference>
<dbReference type="InterPro" id="IPR036259">
    <property type="entry name" value="MFS_trans_sf"/>
</dbReference>
<feature type="transmembrane region" description="Helical" evidence="6">
    <location>
        <begin position="139"/>
        <end position="162"/>
    </location>
</feature>
<evidence type="ECO:0000256" key="6">
    <source>
        <dbReference type="SAM" id="Phobius"/>
    </source>
</evidence>
<dbReference type="GO" id="GO:0016020">
    <property type="term" value="C:membrane"/>
    <property type="evidence" value="ECO:0007669"/>
    <property type="project" value="UniProtKB-SubCell"/>
</dbReference>
<reference evidence="7" key="1">
    <citation type="submission" date="2021-06" db="EMBL/GenBank/DDBJ databases">
        <authorList>
            <consortium name="Wellcome Sanger Institute Data Sharing"/>
        </authorList>
    </citation>
    <scope>NUCLEOTIDE SEQUENCE [LARGE SCALE GENOMIC DNA]</scope>
</reference>
<proteinExistence type="inferred from homology"/>
<feature type="transmembrane region" description="Helical" evidence="6">
    <location>
        <begin position="402"/>
        <end position="426"/>
    </location>
</feature>
<reference evidence="7" key="3">
    <citation type="submission" date="2025-09" db="UniProtKB">
        <authorList>
            <consortium name="Ensembl"/>
        </authorList>
    </citation>
    <scope>IDENTIFICATION</scope>
</reference>
<evidence type="ECO:0000313" key="8">
    <source>
        <dbReference type="Proteomes" id="UP000694620"/>
    </source>
</evidence>
<dbReference type="AlphaFoldDB" id="A0A8C4REF9"/>
<dbReference type="GeneTree" id="ENSGT00950000183096"/>
<dbReference type="PANTHER" id="PTHR23507:SF1">
    <property type="entry name" value="FI18259P1-RELATED"/>
    <property type="match status" value="1"/>
</dbReference>
<gene>
    <name evidence="7" type="primary">zgc:174356</name>
</gene>
<evidence type="ECO:0000313" key="7">
    <source>
        <dbReference type="Ensembl" id="ENSECRP00000001371.1"/>
    </source>
</evidence>
<feature type="transmembrane region" description="Helical" evidence="6">
    <location>
        <begin position="206"/>
        <end position="227"/>
    </location>
</feature>
<dbReference type="GO" id="GO:0022857">
    <property type="term" value="F:transmembrane transporter activity"/>
    <property type="evidence" value="ECO:0007669"/>
    <property type="project" value="InterPro"/>
</dbReference>